<evidence type="ECO:0000313" key="10">
    <source>
        <dbReference type="Proteomes" id="UP000585050"/>
    </source>
</evidence>
<dbReference type="GO" id="GO:0120159">
    <property type="term" value="F:rRNA pseudouridine synthase activity"/>
    <property type="evidence" value="ECO:0007669"/>
    <property type="project" value="UniProtKB-ARBA"/>
</dbReference>
<dbReference type="EC" id="5.4.99.-" evidence="6"/>
<comment type="function">
    <text evidence="6">Responsible for synthesis of pseudouridine from uracil.</text>
</comment>
<dbReference type="Gene3D" id="3.10.290.10">
    <property type="entry name" value="RNA-binding S4 domain"/>
    <property type="match status" value="1"/>
</dbReference>
<dbReference type="Pfam" id="PF01479">
    <property type="entry name" value="S4"/>
    <property type="match status" value="1"/>
</dbReference>
<keyword evidence="3 6" id="KW-0413">Isomerase</keyword>
<sequence>MLEDEKEKKVSSKATNNEANDGYFRPEDFNLTEEDLLSERQFDELRIEVDPKQTALRIDRFLVDRIPNLSRNRIQTGLKEGHFVVNGLPVKPNYKVMPGDVVMVFMPKPRSQELEPQNIPLDIVYEDEDLLIVNKKPGMVVHPGFNNTSGTLVNALIYHFNGLPTSFNGEDKPGLVHRIDKDTSGLLVVAKNENALTHLAKQFYDHTIERTYQAIVWGTFPEDKTTGTIESMIGRSDSDRRMYTVLPDDTTRGKHAITHYKELKNLRYVSLVECKLETGRTHQIRVHMKHLGHPLFSDAMYGGDKILKGERTGKYKTFVENNFKLCPRQALHAKSLGFEHPVTKKWMQFNSEIPQDMQKLLKRWEDYLRYS</sequence>
<dbReference type="InterPro" id="IPR006224">
    <property type="entry name" value="PsdUridine_synth_RluA-like_CS"/>
</dbReference>
<dbReference type="Proteomes" id="UP000585050">
    <property type="component" value="Unassembled WGS sequence"/>
</dbReference>
<reference evidence="9 10" key="1">
    <citation type="submission" date="2020-04" db="EMBL/GenBank/DDBJ databases">
        <title>Flammeovirga sp. SR4, a novel species isolated from seawater.</title>
        <authorList>
            <person name="Wang X."/>
        </authorList>
    </citation>
    <scope>NUCLEOTIDE SEQUENCE [LARGE SCALE GENOMIC DNA]</scope>
    <source>
        <strain evidence="9 10">SR4</strain>
    </source>
</reference>
<dbReference type="PROSITE" id="PS01129">
    <property type="entry name" value="PSI_RLU"/>
    <property type="match status" value="1"/>
</dbReference>
<dbReference type="SMART" id="SM00363">
    <property type="entry name" value="S4"/>
    <property type="match status" value="1"/>
</dbReference>
<dbReference type="AlphaFoldDB" id="A0A7X8XUN9"/>
<keyword evidence="2 5" id="KW-0694">RNA-binding</keyword>
<evidence type="ECO:0000256" key="6">
    <source>
        <dbReference type="RuleBase" id="RU362028"/>
    </source>
</evidence>
<evidence type="ECO:0000256" key="4">
    <source>
        <dbReference type="PIRSR" id="PIRSR606225-1"/>
    </source>
</evidence>
<feature type="region of interest" description="Disordered" evidence="7">
    <location>
        <begin position="1"/>
        <end position="26"/>
    </location>
</feature>
<dbReference type="Gene3D" id="3.30.2350.10">
    <property type="entry name" value="Pseudouridine synthase"/>
    <property type="match status" value="1"/>
</dbReference>
<keyword evidence="10" id="KW-1185">Reference proteome</keyword>
<feature type="domain" description="RNA-binding S4" evidence="8">
    <location>
        <begin position="56"/>
        <end position="120"/>
    </location>
</feature>
<dbReference type="GO" id="GO:0003723">
    <property type="term" value="F:RNA binding"/>
    <property type="evidence" value="ECO:0007669"/>
    <property type="project" value="UniProtKB-KW"/>
</dbReference>
<feature type="compositionally biased region" description="Basic and acidic residues" evidence="7">
    <location>
        <begin position="1"/>
        <end position="10"/>
    </location>
</feature>
<dbReference type="EMBL" id="JABAIL010000001">
    <property type="protein sequence ID" value="NLR90305.1"/>
    <property type="molecule type" value="Genomic_DNA"/>
</dbReference>
<dbReference type="PANTHER" id="PTHR21600:SF44">
    <property type="entry name" value="RIBOSOMAL LARGE SUBUNIT PSEUDOURIDINE SYNTHASE D"/>
    <property type="match status" value="1"/>
</dbReference>
<gene>
    <name evidence="9" type="ORF">HGP29_03765</name>
</gene>
<organism evidence="9 10">
    <name type="scientific">Flammeovirga agarivorans</name>
    <dbReference type="NCBI Taxonomy" id="2726742"/>
    <lineage>
        <taxon>Bacteria</taxon>
        <taxon>Pseudomonadati</taxon>
        <taxon>Bacteroidota</taxon>
        <taxon>Cytophagia</taxon>
        <taxon>Cytophagales</taxon>
        <taxon>Flammeovirgaceae</taxon>
        <taxon>Flammeovirga</taxon>
    </lineage>
</organism>
<comment type="similarity">
    <text evidence="1 6">Belongs to the pseudouridine synthase RluA family.</text>
</comment>
<dbReference type="CDD" id="cd02869">
    <property type="entry name" value="PseudoU_synth_RluA_like"/>
    <property type="match status" value="1"/>
</dbReference>
<evidence type="ECO:0000256" key="2">
    <source>
        <dbReference type="ARBA" id="ARBA00022884"/>
    </source>
</evidence>
<evidence type="ECO:0000256" key="3">
    <source>
        <dbReference type="ARBA" id="ARBA00023235"/>
    </source>
</evidence>
<accession>A0A7X8XUN9</accession>
<evidence type="ECO:0000259" key="8">
    <source>
        <dbReference type="SMART" id="SM00363"/>
    </source>
</evidence>
<dbReference type="InterPro" id="IPR002942">
    <property type="entry name" value="S4_RNA-bd"/>
</dbReference>
<dbReference type="GO" id="GO:0000455">
    <property type="term" value="P:enzyme-directed rRNA pseudouridine synthesis"/>
    <property type="evidence" value="ECO:0007669"/>
    <property type="project" value="UniProtKB-ARBA"/>
</dbReference>
<evidence type="ECO:0000256" key="5">
    <source>
        <dbReference type="PROSITE-ProRule" id="PRU00182"/>
    </source>
</evidence>
<dbReference type="SUPFAM" id="SSF55120">
    <property type="entry name" value="Pseudouridine synthase"/>
    <property type="match status" value="1"/>
</dbReference>
<dbReference type="FunFam" id="3.30.2350.10:FF:000006">
    <property type="entry name" value="Pseudouridine synthase"/>
    <property type="match status" value="1"/>
</dbReference>
<evidence type="ECO:0000313" key="9">
    <source>
        <dbReference type="EMBL" id="NLR90305.1"/>
    </source>
</evidence>
<dbReference type="InterPro" id="IPR006145">
    <property type="entry name" value="PsdUridine_synth_RsuA/RluA"/>
</dbReference>
<dbReference type="InterPro" id="IPR020103">
    <property type="entry name" value="PsdUridine_synth_cat_dom_sf"/>
</dbReference>
<comment type="caution">
    <text evidence="9">The sequence shown here is derived from an EMBL/GenBank/DDBJ whole genome shotgun (WGS) entry which is preliminary data.</text>
</comment>
<dbReference type="CDD" id="cd00165">
    <property type="entry name" value="S4"/>
    <property type="match status" value="1"/>
</dbReference>
<dbReference type="InterPro" id="IPR036986">
    <property type="entry name" value="S4_RNA-bd_sf"/>
</dbReference>
<evidence type="ECO:0000256" key="7">
    <source>
        <dbReference type="SAM" id="MobiDB-lite"/>
    </source>
</evidence>
<dbReference type="PROSITE" id="PS50889">
    <property type="entry name" value="S4"/>
    <property type="match status" value="1"/>
</dbReference>
<dbReference type="NCBIfam" id="TIGR00005">
    <property type="entry name" value="rluA_subfam"/>
    <property type="match status" value="1"/>
</dbReference>
<dbReference type="PANTHER" id="PTHR21600">
    <property type="entry name" value="MITOCHONDRIAL RNA PSEUDOURIDINE SYNTHASE"/>
    <property type="match status" value="1"/>
</dbReference>
<evidence type="ECO:0000256" key="1">
    <source>
        <dbReference type="ARBA" id="ARBA00010876"/>
    </source>
</evidence>
<proteinExistence type="inferred from homology"/>
<comment type="catalytic activity">
    <reaction evidence="6">
        <text>a uridine in RNA = a pseudouridine in RNA</text>
        <dbReference type="Rhea" id="RHEA:48348"/>
        <dbReference type="Rhea" id="RHEA-COMP:12068"/>
        <dbReference type="Rhea" id="RHEA-COMP:12069"/>
        <dbReference type="ChEBI" id="CHEBI:65314"/>
        <dbReference type="ChEBI" id="CHEBI:65315"/>
    </reaction>
</comment>
<dbReference type="InterPro" id="IPR006225">
    <property type="entry name" value="PsdUridine_synth_RluC/D"/>
</dbReference>
<dbReference type="Pfam" id="PF00849">
    <property type="entry name" value="PseudoU_synth_2"/>
    <property type="match status" value="1"/>
</dbReference>
<name>A0A7X8XUN9_9BACT</name>
<protein>
    <recommendedName>
        <fullName evidence="6">Pseudouridine synthase</fullName>
        <ecNumber evidence="6">5.4.99.-</ecNumber>
    </recommendedName>
</protein>
<dbReference type="InterPro" id="IPR050188">
    <property type="entry name" value="RluA_PseudoU_synthase"/>
</dbReference>
<feature type="active site" evidence="4">
    <location>
        <position position="180"/>
    </location>
</feature>
<dbReference type="SUPFAM" id="SSF55174">
    <property type="entry name" value="Alpha-L RNA-binding motif"/>
    <property type="match status" value="1"/>
</dbReference>